<keyword evidence="1" id="KW-0812">Transmembrane</keyword>
<evidence type="ECO:0000256" key="1">
    <source>
        <dbReference type="SAM" id="Phobius"/>
    </source>
</evidence>
<accession>A0A3P1SH92</accession>
<keyword evidence="3" id="KW-1185">Reference proteome</keyword>
<feature type="transmembrane region" description="Helical" evidence="1">
    <location>
        <begin position="172"/>
        <end position="198"/>
    </location>
</feature>
<evidence type="ECO:0000313" key="3">
    <source>
        <dbReference type="Proteomes" id="UP000280444"/>
    </source>
</evidence>
<comment type="caution">
    <text evidence="2">The sequence shown here is derived from an EMBL/GenBank/DDBJ whole genome shotgun (WGS) entry which is preliminary data.</text>
</comment>
<name>A0A3P1SH92_9ACTO</name>
<sequence>MMNTNAPIKKPFALVPSAVGTALGIFLGMMAIGAVFALGTYLVASRNGTPLTINDYLVDSVWKALFSGAIVGWYGSLTVAGAVMAIYSWSVLTQWLRVSVNAGDRRWDFYVSYCAAIAAALGLTAFLGVLHMLITPAGMIATIDDRMSFGFRTAFSLEETAFDIQIGASHGWTWVAAAVLFIAIFSLLSGAFATLYLHSGRTLDIVPLVVLLIIATVGLGFVFEQGLVGYLATTALVLFLTAATWWGMRRAPLIPR</sequence>
<gene>
    <name evidence="2" type="ORF">EII11_05385</name>
</gene>
<feature type="transmembrane region" description="Helical" evidence="1">
    <location>
        <begin position="229"/>
        <end position="248"/>
    </location>
</feature>
<keyword evidence="1" id="KW-0472">Membrane</keyword>
<dbReference type="RefSeq" id="WP_124869670.1">
    <property type="nucleotide sequence ID" value="NZ_RQZF01000003.1"/>
</dbReference>
<proteinExistence type="predicted"/>
<feature type="transmembrane region" description="Helical" evidence="1">
    <location>
        <begin position="205"/>
        <end position="223"/>
    </location>
</feature>
<organism evidence="2 3">
    <name type="scientific">Schaalia canis</name>
    <dbReference type="NCBI Taxonomy" id="100469"/>
    <lineage>
        <taxon>Bacteria</taxon>
        <taxon>Bacillati</taxon>
        <taxon>Actinomycetota</taxon>
        <taxon>Actinomycetes</taxon>
        <taxon>Actinomycetales</taxon>
        <taxon>Actinomycetaceae</taxon>
        <taxon>Schaalia</taxon>
    </lineage>
</organism>
<feature type="transmembrane region" description="Helical" evidence="1">
    <location>
        <begin position="110"/>
        <end position="134"/>
    </location>
</feature>
<reference evidence="2 3" key="1">
    <citation type="submission" date="2018-11" db="EMBL/GenBank/DDBJ databases">
        <title>Genomes From Bacteria Associated with the Canine Oral Cavity: a Test Case for Automated Genome-Based Taxonomic Assignment.</title>
        <authorList>
            <person name="Coil D.A."/>
            <person name="Jospin G."/>
            <person name="Darling A.E."/>
            <person name="Wallis C."/>
            <person name="Davis I.J."/>
            <person name="Harris S."/>
            <person name="Eisen J.A."/>
            <person name="Holcombe L.J."/>
            <person name="O'Flynn C."/>
        </authorList>
    </citation>
    <scope>NUCLEOTIDE SEQUENCE [LARGE SCALE GENOMIC DNA]</scope>
    <source>
        <strain evidence="2 3">OH770</strain>
    </source>
</reference>
<feature type="transmembrane region" description="Helical" evidence="1">
    <location>
        <begin position="64"/>
        <end position="89"/>
    </location>
</feature>
<dbReference type="Proteomes" id="UP000280444">
    <property type="component" value="Unassembled WGS sequence"/>
</dbReference>
<keyword evidence="1" id="KW-1133">Transmembrane helix</keyword>
<dbReference type="AlphaFoldDB" id="A0A3P1SH92"/>
<protein>
    <submittedName>
        <fullName evidence="2">Uncharacterized protein</fullName>
    </submittedName>
</protein>
<dbReference type="EMBL" id="RQZF01000003">
    <property type="protein sequence ID" value="RRC95692.1"/>
    <property type="molecule type" value="Genomic_DNA"/>
</dbReference>
<evidence type="ECO:0000313" key="2">
    <source>
        <dbReference type="EMBL" id="RRC95692.1"/>
    </source>
</evidence>
<feature type="transmembrane region" description="Helical" evidence="1">
    <location>
        <begin position="12"/>
        <end position="44"/>
    </location>
</feature>